<proteinExistence type="predicted"/>
<name>A0A0G9H3C4_9GAMM</name>
<accession>A0A0G9H3C4</accession>
<protein>
    <submittedName>
        <fullName evidence="1">Uncharacterized protein</fullName>
    </submittedName>
</protein>
<dbReference type="AlphaFoldDB" id="A0A0G9H3C4"/>
<organism evidence="1 2">
    <name type="scientific">Dyella japonica DSM 16301</name>
    <dbReference type="NCBI Taxonomy" id="1440762"/>
    <lineage>
        <taxon>Bacteria</taxon>
        <taxon>Pseudomonadati</taxon>
        <taxon>Pseudomonadota</taxon>
        <taxon>Gammaproteobacteria</taxon>
        <taxon>Lysobacterales</taxon>
        <taxon>Rhodanobacteraceae</taxon>
        <taxon>Dyella</taxon>
    </lineage>
</organism>
<evidence type="ECO:0000313" key="2">
    <source>
        <dbReference type="Proteomes" id="UP000035481"/>
    </source>
</evidence>
<sequence length="85" mass="9217">MPVSTGEKDAGYVSPMDTRAQLQKALNRIEAYLPGLLDSHPDPAEFWPAFAGEADSILDGAPAHEQEWVADRLESMLNFHGAPAP</sequence>
<gene>
    <name evidence="1" type="ORF">Y882_17230</name>
</gene>
<reference evidence="1 2" key="1">
    <citation type="journal article" date="2015" name="Antonie Van Leeuwenhoek">
        <title>A phylogenomic and molecular marker based taxonomic framework for the order Xanthomonadales: proposal to transfer the families Algiphilaceae and Solimonadaceae to the order Nevskiales ord. nov. and to create a new family within the order Xanthomonadales, the family Rhodanobacteraceae fam. nov., containing the genus Rhodanobacter and its closest relatives.</title>
        <authorList>
            <person name="Naushad S."/>
            <person name="Adeolu M."/>
            <person name="Wong S."/>
            <person name="Sohail M."/>
            <person name="Schellhorn H.E."/>
            <person name="Gupta R.S."/>
        </authorList>
    </citation>
    <scope>NUCLEOTIDE SEQUENCE [LARGE SCALE GENOMIC DNA]</scope>
    <source>
        <strain evidence="1 2">DSM 16301</strain>
    </source>
</reference>
<dbReference type="EMBL" id="JPLA01000053">
    <property type="protein sequence ID" value="KLD62182.1"/>
    <property type="molecule type" value="Genomic_DNA"/>
</dbReference>
<comment type="caution">
    <text evidence="1">The sequence shown here is derived from an EMBL/GenBank/DDBJ whole genome shotgun (WGS) entry which is preliminary data.</text>
</comment>
<dbReference type="Proteomes" id="UP000035481">
    <property type="component" value="Unassembled WGS sequence"/>
</dbReference>
<evidence type="ECO:0000313" key="1">
    <source>
        <dbReference type="EMBL" id="KLD62182.1"/>
    </source>
</evidence>
<dbReference type="PATRIC" id="fig|1440762.4.peg.3204"/>